<keyword evidence="5" id="KW-0963">Cytoplasm</keyword>
<dbReference type="Gene3D" id="3.40.50.150">
    <property type="entry name" value="Vaccinia Virus protein VP39"/>
    <property type="match status" value="1"/>
</dbReference>
<evidence type="ECO:0000256" key="5">
    <source>
        <dbReference type="ARBA" id="ARBA00022490"/>
    </source>
</evidence>
<keyword evidence="10 14" id="KW-0694">RNA-binding</keyword>
<dbReference type="FunFam" id="1.10.940.10:FF:000006">
    <property type="entry name" value="16S rRNA (Cytosine(967)-C(5))-methyltransferase RsmB"/>
    <property type="match status" value="1"/>
</dbReference>
<dbReference type="FunFam" id="3.40.50.150:FF:000022">
    <property type="entry name" value="Ribosomal RNA small subunit methyltransferase B"/>
    <property type="match status" value="1"/>
</dbReference>
<comment type="caution">
    <text evidence="16">The sequence shown here is derived from an EMBL/GenBank/DDBJ whole genome shotgun (WGS) entry which is preliminary data.</text>
</comment>
<organism evidence="16 17">
    <name type="scientific">Vagococcus silagei</name>
    <dbReference type="NCBI Taxonomy" id="2508885"/>
    <lineage>
        <taxon>Bacteria</taxon>
        <taxon>Bacillati</taxon>
        <taxon>Bacillota</taxon>
        <taxon>Bacilli</taxon>
        <taxon>Lactobacillales</taxon>
        <taxon>Enterococcaceae</taxon>
        <taxon>Vagococcus</taxon>
    </lineage>
</organism>
<evidence type="ECO:0000256" key="4">
    <source>
        <dbReference type="ARBA" id="ARBA00012140"/>
    </source>
</evidence>
<dbReference type="InterPro" id="IPR029063">
    <property type="entry name" value="SAM-dependent_MTases_sf"/>
</dbReference>
<evidence type="ECO:0000256" key="2">
    <source>
        <dbReference type="ARBA" id="ARBA00004496"/>
    </source>
</evidence>
<dbReference type="GO" id="GO:0008649">
    <property type="term" value="F:rRNA methyltransferase activity"/>
    <property type="evidence" value="ECO:0007669"/>
    <property type="project" value="InterPro"/>
</dbReference>
<evidence type="ECO:0000256" key="6">
    <source>
        <dbReference type="ARBA" id="ARBA00022552"/>
    </source>
</evidence>
<dbReference type="InterPro" id="IPR018314">
    <property type="entry name" value="RsmB/NOL1/NOP2-like_CS"/>
</dbReference>
<evidence type="ECO:0000259" key="15">
    <source>
        <dbReference type="PROSITE" id="PS51686"/>
    </source>
</evidence>
<dbReference type="CDD" id="cd02440">
    <property type="entry name" value="AdoMet_MTases"/>
    <property type="match status" value="1"/>
</dbReference>
<comment type="similarity">
    <text evidence="3 14">Belongs to the class I-like SAM-binding methyltransferase superfamily. RsmB/NOP family.</text>
</comment>
<comment type="subcellular location">
    <subcellularLocation>
        <location evidence="2">Cytoplasm</location>
    </subcellularLocation>
</comment>
<feature type="active site" description="Nucleophile" evidence="14">
    <location>
        <position position="384"/>
    </location>
</feature>
<dbReference type="InterPro" id="IPR023267">
    <property type="entry name" value="RCMT"/>
</dbReference>
<name>A0A4S3B2T0_9ENTE</name>
<dbReference type="SUPFAM" id="SSF53335">
    <property type="entry name" value="S-adenosyl-L-methionine-dependent methyltransferases"/>
    <property type="match status" value="1"/>
</dbReference>
<feature type="binding site" evidence="14">
    <location>
        <position position="312"/>
    </location>
    <ligand>
        <name>S-adenosyl-L-methionine</name>
        <dbReference type="ChEBI" id="CHEBI:59789"/>
    </ligand>
</feature>
<dbReference type="Proteomes" id="UP000310506">
    <property type="component" value="Unassembled WGS sequence"/>
</dbReference>
<dbReference type="InterPro" id="IPR006027">
    <property type="entry name" value="NusB_RsmB_TIM44"/>
</dbReference>
<accession>A0A4S3B2T0</accession>
<dbReference type="PANTHER" id="PTHR22807">
    <property type="entry name" value="NOP2 YEAST -RELATED NOL1/NOP2/FMU SUN DOMAIN-CONTAINING"/>
    <property type="match status" value="1"/>
</dbReference>
<feature type="domain" description="SAM-dependent MTase RsmB/NOP-type" evidence="15">
    <location>
        <begin position="169"/>
        <end position="445"/>
    </location>
</feature>
<evidence type="ECO:0000256" key="3">
    <source>
        <dbReference type="ARBA" id="ARBA00007494"/>
    </source>
</evidence>
<keyword evidence="7 14" id="KW-0489">Methyltransferase</keyword>
<keyword evidence="6" id="KW-0698">rRNA processing</keyword>
<dbReference type="InterPro" id="IPR035926">
    <property type="entry name" value="NusB-like_sf"/>
</dbReference>
<dbReference type="Pfam" id="PF01189">
    <property type="entry name" value="Methyltr_RsmB-F"/>
    <property type="match status" value="1"/>
</dbReference>
<dbReference type="InterPro" id="IPR049560">
    <property type="entry name" value="MeTrfase_RsmB-F_NOP2_cat"/>
</dbReference>
<evidence type="ECO:0000256" key="10">
    <source>
        <dbReference type="ARBA" id="ARBA00022884"/>
    </source>
</evidence>
<evidence type="ECO:0000256" key="9">
    <source>
        <dbReference type="ARBA" id="ARBA00022691"/>
    </source>
</evidence>
<comment type="catalytic activity">
    <reaction evidence="13">
        <text>cytidine(967) in 16S rRNA + S-adenosyl-L-methionine = 5-methylcytidine(967) in 16S rRNA + S-adenosyl-L-homocysteine + H(+)</text>
        <dbReference type="Rhea" id="RHEA:42748"/>
        <dbReference type="Rhea" id="RHEA-COMP:10219"/>
        <dbReference type="Rhea" id="RHEA-COMP:10220"/>
        <dbReference type="ChEBI" id="CHEBI:15378"/>
        <dbReference type="ChEBI" id="CHEBI:57856"/>
        <dbReference type="ChEBI" id="CHEBI:59789"/>
        <dbReference type="ChEBI" id="CHEBI:74483"/>
        <dbReference type="ChEBI" id="CHEBI:82748"/>
        <dbReference type="EC" id="2.1.1.176"/>
    </reaction>
</comment>
<dbReference type="GO" id="GO:0005737">
    <property type="term" value="C:cytoplasm"/>
    <property type="evidence" value="ECO:0007669"/>
    <property type="project" value="UniProtKB-SubCell"/>
</dbReference>
<reference evidence="16 17" key="1">
    <citation type="submission" date="2019-01" db="EMBL/GenBank/DDBJ databases">
        <title>Vagococcus silagei sp. nov. isolated from brewer's grain.</title>
        <authorList>
            <person name="Guu J.-R."/>
        </authorList>
    </citation>
    <scope>NUCLEOTIDE SEQUENCE [LARGE SCALE GENOMIC DNA]</scope>
    <source>
        <strain evidence="16 17">2B-2</strain>
    </source>
</reference>
<gene>
    <name evidence="16" type="primary">rsmB</name>
    <name evidence="16" type="ORF">ESZ54_06800</name>
</gene>
<dbReference type="EMBL" id="SDGV01000016">
    <property type="protein sequence ID" value="THB61132.1"/>
    <property type="molecule type" value="Genomic_DNA"/>
</dbReference>
<evidence type="ECO:0000313" key="16">
    <source>
        <dbReference type="EMBL" id="THB61132.1"/>
    </source>
</evidence>
<sequence>MQQTPRFVALELLIKVASQQGYSNVLVADAIKKHRLSSQDAGLMTEIVYGTISRRLTLEYYLAPFIKDAKKIDAWVKELLLLSIYQLEFLDKVPAYSILNDAVEIAKTKGNAGIGKFVNGVLRNIQRTGVPELTEIKDVEERLSIEVSLPLWLVQRLVQQIGIEETSALGHSLLIPSRVSGRIDTRFVSLEKALADINDEGIEVVSSEVSRFGVVADKGFLAGTSLFKAGQMTIQDESSMLVAPSMQIKPDSRVLDACAAPGGKTTHIATFLESSKGGEVVALDIHDKKIKLINDNARRLHVEDVVTARALDARKVDEVYPDETFDRILVDAPCSGLGLLRRKPDIKYQKKPEDFMNLQKIQLEILESVAKKVKEWGIIAYSTCTIMPEENQEVMRLFLERHPEFELMDIKGVTHLSKSYQDKMLQIYPHHYHTDGFFISCLRRKPQ</sequence>
<dbReference type="PRINTS" id="PR02008">
    <property type="entry name" value="RCMTFAMILY"/>
</dbReference>
<dbReference type="OrthoDB" id="9810297at2"/>
<evidence type="ECO:0000256" key="13">
    <source>
        <dbReference type="ARBA" id="ARBA00047283"/>
    </source>
</evidence>
<dbReference type="NCBIfam" id="NF011494">
    <property type="entry name" value="PRK14902.1"/>
    <property type="match status" value="1"/>
</dbReference>
<dbReference type="InterPro" id="IPR001678">
    <property type="entry name" value="MeTrfase_RsmB-F_NOP2_dom"/>
</dbReference>
<protein>
    <recommendedName>
        <fullName evidence="4">16S rRNA (cytosine(967)-C(5))-methyltransferase</fullName>
        <ecNumber evidence="4">2.1.1.176</ecNumber>
    </recommendedName>
    <alternativeName>
        <fullName evidence="11">16S rRNA m5C967 methyltransferase</fullName>
    </alternativeName>
    <alternativeName>
        <fullName evidence="12">rRNA (cytosine-C(5)-)-methyltransferase RsmB</fullName>
    </alternativeName>
</protein>
<dbReference type="NCBIfam" id="TIGR00563">
    <property type="entry name" value="rsmB"/>
    <property type="match status" value="1"/>
</dbReference>
<keyword evidence="9 14" id="KW-0949">S-adenosyl-L-methionine</keyword>
<feature type="binding site" evidence="14">
    <location>
        <position position="331"/>
    </location>
    <ligand>
        <name>S-adenosyl-L-methionine</name>
        <dbReference type="ChEBI" id="CHEBI:59789"/>
    </ligand>
</feature>
<evidence type="ECO:0000256" key="14">
    <source>
        <dbReference type="PROSITE-ProRule" id="PRU01023"/>
    </source>
</evidence>
<evidence type="ECO:0000256" key="11">
    <source>
        <dbReference type="ARBA" id="ARBA00030399"/>
    </source>
</evidence>
<dbReference type="AlphaFoldDB" id="A0A4S3B2T0"/>
<evidence type="ECO:0000313" key="17">
    <source>
        <dbReference type="Proteomes" id="UP000310506"/>
    </source>
</evidence>
<dbReference type="Gene3D" id="1.10.940.10">
    <property type="entry name" value="NusB-like"/>
    <property type="match status" value="1"/>
</dbReference>
<dbReference type="GO" id="GO:0006355">
    <property type="term" value="P:regulation of DNA-templated transcription"/>
    <property type="evidence" value="ECO:0007669"/>
    <property type="project" value="InterPro"/>
</dbReference>
<evidence type="ECO:0000256" key="7">
    <source>
        <dbReference type="ARBA" id="ARBA00022603"/>
    </source>
</evidence>
<dbReference type="SUPFAM" id="SSF48013">
    <property type="entry name" value="NusB-like"/>
    <property type="match status" value="1"/>
</dbReference>
<dbReference type="EC" id="2.1.1.176" evidence="4"/>
<keyword evidence="17" id="KW-1185">Reference proteome</keyword>
<feature type="binding site" evidence="14">
    <location>
        <position position="284"/>
    </location>
    <ligand>
        <name>S-adenosyl-L-methionine</name>
        <dbReference type="ChEBI" id="CHEBI:59789"/>
    </ligand>
</feature>
<dbReference type="PROSITE" id="PS51686">
    <property type="entry name" value="SAM_MT_RSMB_NOP"/>
    <property type="match status" value="1"/>
</dbReference>
<dbReference type="PANTHER" id="PTHR22807:SF53">
    <property type="entry name" value="RIBOSOMAL RNA SMALL SUBUNIT METHYLTRANSFERASE B-RELATED"/>
    <property type="match status" value="1"/>
</dbReference>
<dbReference type="GO" id="GO:0003723">
    <property type="term" value="F:RNA binding"/>
    <property type="evidence" value="ECO:0007669"/>
    <property type="project" value="UniProtKB-UniRule"/>
</dbReference>
<comment type="function">
    <text evidence="1">Specifically methylates the cytosine at position 967 (m5C967) of 16S rRNA.</text>
</comment>
<dbReference type="Gene3D" id="3.30.70.1170">
    <property type="entry name" value="Sun protein, domain 3"/>
    <property type="match status" value="1"/>
</dbReference>
<dbReference type="PROSITE" id="PS01153">
    <property type="entry name" value="NOL1_NOP2_SUN"/>
    <property type="match status" value="1"/>
</dbReference>
<dbReference type="Pfam" id="PF01029">
    <property type="entry name" value="NusB"/>
    <property type="match status" value="1"/>
</dbReference>
<proteinExistence type="inferred from homology"/>
<keyword evidence="8 14" id="KW-0808">Transferase</keyword>
<evidence type="ECO:0000256" key="12">
    <source>
        <dbReference type="ARBA" id="ARBA00031088"/>
    </source>
</evidence>
<evidence type="ECO:0000256" key="1">
    <source>
        <dbReference type="ARBA" id="ARBA00002724"/>
    </source>
</evidence>
<feature type="binding site" evidence="14">
    <location>
        <begin position="258"/>
        <end position="264"/>
    </location>
    <ligand>
        <name>S-adenosyl-L-methionine</name>
        <dbReference type="ChEBI" id="CHEBI:59789"/>
    </ligand>
</feature>
<evidence type="ECO:0000256" key="8">
    <source>
        <dbReference type="ARBA" id="ARBA00022679"/>
    </source>
</evidence>
<dbReference type="InterPro" id="IPR004573">
    <property type="entry name" value="rRNA_ssu_MeTfrase_B"/>
</dbReference>